<sequence length="185" mass="19106">MVNAVFSSLAVLALASFAGAAPAAAETDAVEVFSFAKWVDGIISNPDGDNLSPEQAVEAWQASISETSPAVSERDVLQKRYFCNTIPGSEAYIPDAVSCINELARRGGQACSTGGATAFCVIGRAQITGVKGGTASSVSSSCNDVARGAGYVMDHCSRADNMVQGAEYAYGNGNLLVWIRKPGSV</sequence>
<evidence type="ECO:0000313" key="3">
    <source>
        <dbReference type="Proteomes" id="UP000295703"/>
    </source>
</evidence>
<keyword evidence="3" id="KW-1185">Reference proteome</keyword>
<dbReference type="EMBL" id="RYZW01000039">
    <property type="protein sequence ID" value="TDZ59846.1"/>
    <property type="molecule type" value="Genomic_DNA"/>
</dbReference>
<protein>
    <recommendedName>
        <fullName evidence="4">Ecp2 effector protein domain-containing protein</fullName>
    </recommendedName>
</protein>
<organism evidence="2 3">
    <name type="scientific">Colletotrichum trifolii</name>
    <dbReference type="NCBI Taxonomy" id="5466"/>
    <lineage>
        <taxon>Eukaryota</taxon>
        <taxon>Fungi</taxon>
        <taxon>Dikarya</taxon>
        <taxon>Ascomycota</taxon>
        <taxon>Pezizomycotina</taxon>
        <taxon>Sordariomycetes</taxon>
        <taxon>Hypocreomycetidae</taxon>
        <taxon>Glomerellales</taxon>
        <taxon>Glomerellaceae</taxon>
        <taxon>Colletotrichum</taxon>
        <taxon>Colletotrichum orbiculare species complex</taxon>
    </lineage>
</organism>
<evidence type="ECO:0008006" key="4">
    <source>
        <dbReference type="Google" id="ProtNLM"/>
    </source>
</evidence>
<name>A0A4R8RFQ3_COLTR</name>
<dbReference type="STRING" id="5466.A0A4R8RFQ3"/>
<evidence type="ECO:0000313" key="2">
    <source>
        <dbReference type="EMBL" id="TDZ59846.1"/>
    </source>
</evidence>
<gene>
    <name evidence="2" type="ORF">CTRI78_v004956</name>
</gene>
<dbReference type="PANTHER" id="PTHR39603">
    <property type="entry name" value="CYANOVIRIN-N DOMAIN-CONTAINING PROTEIN"/>
    <property type="match status" value="1"/>
</dbReference>
<proteinExistence type="predicted"/>
<dbReference type="Proteomes" id="UP000295703">
    <property type="component" value="Unassembled WGS sequence"/>
</dbReference>
<keyword evidence="1" id="KW-0732">Signal</keyword>
<reference evidence="2 3" key="1">
    <citation type="submission" date="2018-12" db="EMBL/GenBank/DDBJ databases">
        <title>Genome sequence and assembly of Colletotrichum trifolii.</title>
        <authorList>
            <person name="Gan P."/>
            <person name="Shirasu K."/>
        </authorList>
    </citation>
    <scope>NUCLEOTIDE SEQUENCE [LARGE SCALE GENOMIC DNA]</scope>
    <source>
        <strain evidence="2 3">543-2</strain>
    </source>
</reference>
<accession>A0A4R8RFQ3</accession>
<dbReference type="AlphaFoldDB" id="A0A4R8RFQ3"/>
<comment type="caution">
    <text evidence="2">The sequence shown here is derived from an EMBL/GenBank/DDBJ whole genome shotgun (WGS) entry which is preliminary data.</text>
</comment>
<dbReference type="PANTHER" id="PTHR39603:SF1">
    <property type="entry name" value="CYANOVIRIN-N DOMAIN-CONTAINING PROTEIN"/>
    <property type="match status" value="1"/>
</dbReference>
<evidence type="ECO:0000256" key="1">
    <source>
        <dbReference type="SAM" id="SignalP"/>
    </source>
</evidence>
<feature type="signal peptide" evidence="1">
    <location>
        <begin position="1"/>
        <end position="25"/>
    </location>
</feature>
<feature type="chain" id="PRO_5020924759" description="Ecp2 effector protein domain-containing protein" evidence="1">
    <location>
        <begin position="26"/>
        <end position="185"/>
    </location>
</feature>